<dbReference type="OrthoDB" id="10069705at2759"/>
<dbReference type="PANTHER" id="PTHR15950:SF20">
    <property type="entry name" value="TRANSCRIPTION COFACTOR VESTIGIAL-LIKE PROTEIN 1"/>
    <property type="match status" value="1"/>
</dbReference>
<dbReference type="GeneID" id="100500734"/>
<feature type="compositionally biased region" description="Basic and acidic residues" evidence="6">
    <location>
        <begin position="207"/>
        <end position="219"/>
    </location>
</feature>
<dbReference type="STRING" id="8355.A0A1L8F3F1"/>
<dbReference type="GO" id="GO:0005634">
    <property type="term" value="C:nucleus"/>
    <property type="evidence" value="ECO:0000318"/>
    <property type="project" value="GO_Central"/>
</dbReference>
<organism evidence="7 8">
    <name type="scientific">Xenopus laevis</name>
    <name type="common">African clawed frog</name>
    <dbReference type="NCBI Taxonomy" id="8355"/>
    <lineage>
        <taxon>Eukaryota</taxon>
        <taxon>Metazoa</taxon>
        <taxon>Chordata</taxon>
        <taxon>Craniata</taxon>
        <taxon>Vertebrata</taxon>
        <taxon>Euteleostomi</taxon>
        <taxon>Amphibia</taxon>
        <taxon>Batrachia</taxon>
        <taxon>Anura</taxon>
        <taxon>Pipoidea</taxon>
        <taxon>Pipidae</taxon>
        <taxon>Xenopodinae</taxon>
        <taxon>Xenopus</taxon>
        <taxon>Xenopus</taxon>
    </lineage>
</organism>
<keyword evidence="7" id="KW-1185">Reference proteome</keyword>
<evidence type="ECO:0000256" key="4">
    <source>
        <dbReference type="ARBA" id="ARBA00023242"/>
    </source>
</evidence>
<evidence type="ECO:0000256" key="2">
    <source>
        <dbReference type="ARBA" id="ARBA00023015"/>
    </source>
</evidence>
<protein>
    <submittedName>
        <fullName evidence="8">Vestigial like family member 1 S homeolog isoform X1</fullName>
    </submittedName>
</protein>
<dbReference type="InterPro" id="IPR011520">
    <property type="entry name" value="Vg_fam"/>
</dbReference>
<comment type="similarity">
    <text evidence="5">Belongs to the vestigial family.</text>
</comment>
<dbReference type="CTD" id="100500734"/>
<sequence>MEDLHNSSSEYKTKETPVKTELGSRCVVFTYYQGDINSVVDEHFSRALRTIKDPQDLSIKHRGDDYLSKNMSSMATDDMNWTRPYQATPPVRMPASVLTPLPSTSEHYATVFQTHPHQAADIWPLYQIGPHNPIAPVYQHSMSDFPMVPGTGPDGKPGSLLSLLQHERYPAPLQESIIKQEILASTSAGMSAPENLNPRMNPQTDLHSQDRRKDYFHPQDRRKDLYFY</sequence>
<evidence type="ECO:0000313" key="7">
    <source>
        <dbReference type="Proteomes" id="UP000186698"/>
    </source>
</evidence>
<evidence type="ECO:0000256" key="6">
    <source>
        <dbReference type="SAM" id="MobiDB-lite"/>
    </source>
</evidence>
<dbReference type="Xenbase" id="XB-GENE-6540650">
    <property type="gene designation" value="vgll1.S"/>
</dbReference>
<dbReference type="RefSeq" id="NP_001182314.2">
    <property type="nucleotide sequence ID" value="NM_001195385.2"/>
</dbReference>
<dbReference type="Bgee" id="100500734">
    <property type="expression patterns" value="Expressed in zone of skin and 2 other cell types or tissues"/>
</dbReference>
<dbReference type="Proteomes" id="UP000186698">
    <property type="component" value="Chromosome 8S"/>
</dbReference>
<accession>A0A1L8F3F1</accession>
<dbReference type="Pfam" id="PF07545">
    <property type="entry name" value="Vg_Tdu"/>
    <property type="match status" value="1"/>
</dbReference>
<evidence type="ECO:0000313" key="9">
    <source>
        <dbReference type="Xenbase" id="XB-GENE-6540650"/>
    </source>
</evidence>
<evidence type="ECO:0000256" key="1">
    <source>
        <dbReference type="ARBA" id="ARBA00004123"/>
    </source>
</evidence>
<dbReference type="PaxDb" id="8355-A0A1L8F3F1"/>
<dbReference type="PANTHER" id="PTHR15950">
    <property type="entry name" value="TRANSCRIPTION COFACTOR VESTIGIAL-LIKE PROTEIN"/>
    <property type="match status" value="1"/>
</dbReference>
<keyword evidence="4" id="KW-0539">Nucleus</keyword>
<evidence type="ECO:0000256" key="5">
    <source>
        <dbReference type="ARBA" id="ARBA00025784"/>
    </source>
</evidence>
<proteinExistence type="inferred from homology"/>
<dbReference type="RefSeq" id="XP_018087299.1">
    <property type="nucleotide sequence ID" value="XM_018231810.2"/>
</dbReference>
<dbReference type="GO" id="GO:0006357">
    <property type="term" value="P:regulation of transcription by RNA polymerase II"/>
    <property type="evidence" value="ECO:0000318"/>
    <property type="project" value="GO_Central"/>
</dbReference>
<name>A0A1L8F3F1_XENLA</name>
<dbReference type="OMA" id="PLQCENA"/>
<feature type="region of interest" description="Disordered" evidence="6">
    <location>
        <begin position="190"/>
        <end position="219"/>
    </location>
</feature>
<evidence type="ECO:0000313" key="8">
    <source>
        <dbReference type="RefSeq" id="XP_018087299.1"/>
    </source>
</evidence>
<evidence type="ECO:0000256" key="3">
    <source>
        <dbReference type="ARBA" id="ARBA00023163"/>
    </source>
</evidence>
<gene>
    <name evidence="8 9" type="primary">vgll1.S</name>
    <name evidence="8" type="synonym">vgl1</name>
    <name evidence="8" type="synonym">vgll1</name>
</gene>
<keyword evidence="3" id="KW-0804">Transcription</keyword>
<comment type="subcellular location">
    <subcellularLocation>
        <location evidence="1">Nucleus</location>
    </subcellularLocation>
</comment>
<reference evidence="8" key="1">
    <citation type="submission" date="2025-08" db="UniProtKB">
        <authorList>
            <consortium name="RefSeq"/>
        </authorList>
    </citation>
    <scope>IDENTIFICATION</scope>
    <source>
        <strain evidence="8">J_2021</strain>
        <tissue evidence="8">Erythrocytes</tissue>
    </source>
</reference>
<keyword evidence="2" id="KW-0805">Transcription regulation</keyword>
<dbReference type="AGR" id="Xenbase:XB-GENE-6540650"/>
<dbReference type="AlphaFoldDB" id="A0A1L8F3F1"/>